<name>A0ABY4SGI4_AQUTE</name>
<keyword evidence="4" id="KW-1185">Reference proteome</keyword>
<dbReference type="Proteomes" id="UP001056201">
    <property type="component" value="Chromosome 2"/>
</dbReference>
<feature type="compositionally biased region" description="Low complexity" evidence="1">
    <location>
        <begin position="38"/>
        <end position="47"/>
    </location>
</feature>
<dbReference type="InterPro" id="IPR011990">
    <property type="entry name" value="TPR-like_helical_dom_sf"/>
</dbReference>
<feature type="chain" id="PRO_5046053927" evidence="2">
    <location>
        <begin position="22"/>
        <end position="380"/>
    </location>
</feature>
<evidence type="ECO:0000256" key="1">
    <source>
        <dbReference type="SAM" id="MobiDB-lite"/>
    </source>
</evidence>
<dbReference type="EMBL" id="CP097636">
    <property type="protein sequence ID" value="URI11237.1"/>
    <property type="molecule type" value="Genomic_DNA"/>
</dbReference>
<evidence type="ECO:0000313" key="4">
    <source>
        <dbReference type="Proteomes" id="UP001056201"/>
    </source>
</evidence>
<evidence type="ECO:0000313" key="3">
    <source>
        <dbReference type="EMBL" id="URI11237.1"/>
    </source>
</evidence>
<sequence length="380" mass="40926">MDGWRRLGVAGLLLALVAAQAAPLVPASDDERVESLPARRAPPVAAPEQGAATDPVAAVREAGDLLAQAHADGDPRFAGRALARLQPWAADPRAPAPVVLKLAQVEQYIHRFDAAQARLQALLARDARQPQAWLTLATLQRLRGRYAESDAACAALGRLGSAALHAQACSAENLSLRGEVDTARRQFTALLAQAPDDGTRAWLSTSLGELEQRAGRSAAAERALRIAWRLDPQDRYAPLALADLLIDERRGAEALKVLDTQPRSDPVLLRRVAAGPRQGADQADLAELRDRFQQAAQRPGAFDGHAREQALYAWWVEGDLPAAVRHAQANLATQREPFDLLLLARVAAAAVDRAALAQAAQVQKAMDLHDQRLDRLLGQP</sequence>
<dbReference type="Pfam" id="PF14559">
    <property type="entry name" value="TPR_19"/>
    <property type="match status" value="1"/>
</dbReference>
<keyword evidence="2" id="KW-0732">Signal</keyword>
<protein>
    <submittedName>
        <fullName evidence="3">Tetratricopeptide repeat protein</fullName>
    </submittedName>
</protein>
<dbReference type="RefSeq" id="WP_250199437.1">
    <property type="nucleotide sequence ID" value="NZ_CP097636.1"/>
</dbReference>
<dbReference type="SUPFAM" id="SSF48452">
    <property type="entry name" value="TPR-like"/>
    <property type="match status" value="1"/>
</dbReference>
<evidence type="ECO:0000256" key="2">
    <source>
        <dbReference type="SAM" id="SignalP"/>
    </source>
</evidence>
<feature type="signal peptide" evidence="2">
    <location>
        <begin position="1"/>
        <end position="21"/>
    </location>
</feature>
<accession>A0ABY4SGI4</accession>
<gene>
    <name evidence="3" type="ORF">MW290_19965</name>
</gene>
<reference evidence="3" key="1">
    <citation type="submission" date="2022-05" db="EMBL/GenBank/DDBJ databases">
        <title>An RpoN-dependent PEP-CTERM gene is involved in floc formation of an Aquincola tertiaricarbonis strain.</title>
        <authorList>
            <person name="Qiu D."/>
            <person name="Xia M."/>
        </authorList>
    </citation>
    <scope>NUCLEOTIDE SEQUENCE</scope>
    <source>
        <strain evidence="3">RN12</strain>
    </source>
</reference>
<dbReference type="Gene3D" id="1.25.40.10">
    <property type="entry name" value="Tetratricopeptide repeat domain"/>
    <property type="match status" value="1"/>
</dbReference>
<proteinExistence type="predicted"/>
<organism evidence="3 4">
    <name type="scientific">Aquincola tertiaricarbonis</name>
    <dbReference type="NCBI Taxonomy" id="391953"/>
    <lineage>
        <taxon>Bacteria</taxon>
        <taxon>Pseudomonadati</taxon>
        <taxon>Pseudomonadota</taxon>
        <taxon>Betaproteobacteria</taxon>
        <taxon>Burkholderiales</taxon>
        <taxon>Sphaerotilaceae</taxon>
        <taxon>Aquincola</taxon>
    </lineage>
</organism>
<feature type="region of interest" description="Disordered" evidence="1">
    <location>
        <begin position="33"/>
        <end position="53"/>
    </location>
</feature>